<evidence type="ECO:0000256" key="4">
    <source>
        <dbReference type="ARBA" id="ARBA00022989"/>
    </source>
</evidence>
<gene>
    <name evidence="8" type="ORF">GCM10025783_25870</name>
</gene>
<protein>
    <submittedName>
        <fullName evidence="8">Cytochrome c oxidase assembly protein</fullName>
    </submittedName>
</protein>
<evidence type="ECO:0000256" key="7">
    <source>
        <dbReference type="SAM" id="Phobius"/>
    </source>
</evidence>
<feature type="transmembrane region" description="Helical" evidence="7">
    <location>
        <begin position="441"/>
        <end position="460"/>
    </location>
</feature>
<evidence type="ECO:0000313" key="9">
    <source>
        <dbReference type="Proteomes" id="UP001500121"/>
    </source>
</evidence>
<feature type="transmembrane region" description="Helical" evidence="7">
    <location>
        <begin position="554"/>
        <end position="576"/>
    </location>
</feature>
<sequence>MPGIDTSLASGLLRAVVAVAAVWCVGSLVYAVFARQRSGERRFDVDYFSDGRPVVWSAAVWAVAAAALVPVDAADAGGQPLARLLVPGAAGYLVSASYLPTAWIVVAVLAAVIAVGAFLAHTWQAFAVLAALALVAVLPPVVVTQVLVGPNHDFGSDAGILGTPAATVLVGLLAVARWRSTAGPLPGPVSILRMWRLLGLAWLVAAAAEVVLALFELGGSPFLGSPTAWLFLVRFALLAVLAPLILRGLAAAGRETDLATLRRASAGLIRLALVPAALLLAVGLVMARIPPPQYFLPTSVAQIYFGYDIDAAPSFAVLALDWRPNLLFLAIAAAAVGLYLAGVTALRRRGDRWSGGRTAAWLLGWAVVVITTSSGLGRYSSAVFSLHMILHMALNMLGPLLLVLAGPITLALRALPAHGRSRAAGIREWIAAMLAWRLTHVFYNPLFVFIRFIGAYYLLYFSPIFDFALRYHWAHQLMNIEFIIIGVMFYGLVIGVDAPPRPIPHIGKLGMVLAAMPFHAFFGVAVMTSKEVIAGDFYSYLRLPWQGDLLADQAVGGGIAWGAGEIPLVIVIVALVTQWAKQDNRVATRVDRHLDQGTDDSWEAYNAMLAKLDARGGVPAGQPAAEPATASADQRPSS</sequence>
<comment type="caution">
    <text evidence="8">The sequence shown here is derived from an EMBL/GenBank/DDBJ whole genome shotgun (WGS) entry which is preliminary data.</text>
</comment>
<feature type="region of interest" description="Disordered" evidence="6">
    <location>
        <begin position="616"/>
        <end position="638"/>
    </location>
</feature>
<keyword evidence="2" id="KW-1003">Cell membrane</keyword>
<feature type="transmembrane region" description="Helical" evidence="7">
    <location>
        <begin position="480"/>
        <end position="498"/>
    </location>
</feature>
<keyword evidence="4 7" id="KW-1133">Transmembrane helix</keyword>
<dbReference type="RefSeq" id="WP_345481680.1">
    <property type="nucleotide sequence ID" value="NZ_BAABLP010000005.1"/>
</dbReference>
<feature type="transmembrane region" description="Helical" evidence="7">
    <location>
        <begin position="54"/>
        <end position="71"/>
    </location>
</feature>
<accession>A0ABP8ZBQ2</accession>
<feature type="transmembrane region" description="Helical" evidence="7">
    <location>
        <begin position="358"/>
        <end position="376"/>
    </location>
</feature>
<feature type="transmembrane region" description="Helical" evidence="7">
    <location>
        <begin position="12"/>
        <end position="33"/>
    </location>
</feature>
<feature type="transmembrane region" description="Helical" evidence="7">
    <location>
        <begin position="197"/>
        <end position="215"/>
    </location>
</feature>
<feature type="transmembrane region" description="Helical" evidence="7">
    <location>
        <begin position="510"/>
        <end position="534"/>
    </location>
</feature>
<dbReference type="InterPro" id="IPR019108">
    <property type="entry name" value="Caa3_assmbl_CtaG-rel"/>
</dbReference>
<evidence type="ECO:0000256" key="6">
    <source>
        <dbReference type="SAM" id="MobiDB-lite"/>
    </source>
</evidence>
<evidence type="ECO:0000256" key="3">
    <source>
        <dbReference type="ARBA" id="ARBA00022692"/>
    </source>
</evidence>
<feature type="transmembrane region" description="Helical" evidence="7">
    <location>
        <begin position="267"/>
        <end position="289"/>
    </location>
</feature>
<feature type="transmembrane region" description="Helical" evidence="7">
    <location>
        <begin position="154"/>
        <end position="176"/>
    </location>
</feature>
<proteinExistence type="predicted"/>
<organism evidence="8 9">
    <name type="scientific">Amnibacterium soli</name>
    <dbReference type="NCBI Taxonomy" id="1282736"/>
    <lineage>
        <taxon>Bacteria</taxon>
        <taxon>Bacillati</taxon>
        <taxon>Actinomycetota</taxon>
        <taxon>Actinomycetes</taxon>
        <taxon>Micrococcales</taxon>
        <taxon>Microbacteriaceae</taxon>
        <taxon>Amnibacterium</taxon>
    </lineage>
</organism>
<evidence type="ECO:0000313" key="8">
    <source>
        <dbReference type="EMBL" id="GAA4752046.1"/>
    </source>
</evidence>
<dbReference type="Proteomes" id="UP001500121">
    <property type="component" value="Unassembled WGS sequence"/>
</dbReference>
<feature type="transmembrane region" description="Helical" evidence="7">
    <location>
        <begin position="227"/>
        <end position="246"/>
    </location>
</feature>
<feature type="transmembrane region" description="Helical" evidence="7">
    <location>
        <begin position="388"/>
        <end position="412"/>
    </location>
</feature>
<feature type="transmembrane region" description="Helical" evidence="7">
    <location>
        <begin position="91"/>
        <end position="119"/>
    </location>
</feature>
<feature type="transmembrane region" description="Helical" evidence="7">
    <location>
        <begin position="326"/>
        <end position="346"/>
    </location>
</feature>
<evidence type="ECO:0000256" key="5">
    <source>
        <dbReference type="ARBA" id="ARBA00023136"/>
    </source>
</evidence>
<evidence type="ECO:0000256" key="2">
    <source>
        <dbReference type="ARBA" id="ARBA00022475"/>
    </source>
</evidence>
<reference evidence="9" key="1">
    <citation type="journal article" date="2019" name="Int. J. Syst. Evol. Microbiol.">
        <title>The Global Catalogue of Microorganisms (GCM) 10K type strain sequencing project: providing services to taxonomists for standard genome sequencing and annotation.</title>
        <authorList>
            <consortium name="The Broad Institute Genomics Platform"/>
            <consortium name="The Broad Institute Genome Sequencing Center for Infectious Disease"/>
            <person name="Wu L."/>
            <person name="Ma J."/>
        </authorList>
    </citation>
    <scope>NUCLEOTIDE SEQUENCE [LARGE SCALE GENOMIC DNA]</scope>
    <source>
        <strain evidence="9">JCM 19015</strain>
    </source>
</reference>
<keyword evidence="3 7" id="KW-0812">Transmembrane</keyword>
<dbReference type="Pfam" id="PF09678">
    <property type="entry name" value="Caa3_CtaG"/>
    <property type="match status" value="1"/>
</dbReference>
<keyword evidence="9" id="KW-1185">Reference proteome</keyword>
<feature type="transmembrane region" description="Helical" evidence="7">
    <location>
        <begin position="126"/>
        <end position="148"/>
    </location>
</feature>
<name>A0ABP8ZBQ2_9MICO</name>
<dbReference type="EMBL" id="BAABLP010000005">
    <property type="protein sequence ID" value="GAA4752046.1"/>
    <property type="molecule type" value="Genomic_DNA"/>
</dbReference>
<keyword evidence="5 7" id="KW-0472">Membrane</keyword>
<evidence type="ECO:0000256" key="1">
    <source>
        <dbReference type="ARBA" id="ARBA00004651"/>
    </source>
</evidence>
<comment type="subcellular location">
    <subcellularLocation>
        <location evidence="1">Cell membrane</location>
        <topology evidence="1">Multi-pass membrane protein</topology>
    </subcellularLocation>
</comment>